<dbReference type="GO" id="GO:0051119">
    <property type="term" value="F:sugar transmembrane transporter activity"/>
    <property type="evidence" value="ECO:0007669"/>
    <property type="project" value="InterPro"/>
</dbReference>
<evidence type="ECO:0000256" key="5">
    <source>
        <dbReference type="ARBA" id="ARBA00022692"/>
    </source>
</evidence>
<evidence type="ECO:0000313" key="13">
    <source>
        <dbReference type="RefSeq" id="XP_027116172.1"/>
    </source>
</evidence>
<keyword evidence="12" id="KW-1185">Reference proteome</keyword>
<dbReference type="InterPro" id="IPR003663">
    <property type="entry name" value="Sugar/inositol_transpt"/>
</dbReference>
<feature type="transmembrane region" description="Helical" evidence="10">
    <location>
        <begin position="170"/>
        <end position="188"/>
    </location>
</feature>
<feature type="transmembrane region" description="Helical" evidence="10">
    <location>
        <begin position="372"/>
        <end position="396"/>
    </location>
</feature>
<dbReference type="AlphaFoldDB" id="A0A6P6WRJ5"/>
<feature type="transmembrane region" description="Helical" evidence="10">
    <location>
        <begin position="338"/>
        <end position="360"/>
    </location>
</feature>
<evidence type="ECO:0000313" key="12">
    <source>
        <dbReference type="Proteomes" id="UP001652660"/>
    </source>
</evidence>
<dbReference type="InterPro" id="IPR005828">
    <property type="entry name" value="MFS_sugar_transport-like"/>
</dbReference>
<feature type="transmembrane region" description="Helical" evidence="10">
    <location>
        <begin position="440"/>
        <end position="458"/>
    </location>
</feature>
<evidence type="ECO:0000256" key="8">
    <source>
        <dbReference type="ARBA" id="ARBA00044504"/>
    </source>
</evidence>
<dbReference type="GO" id="GO:0016020">
    <property type="term" value="C:membrane"/>
    <property type="evidence" value="ECO:0007669"/>
    <property type="project" value="UniProtKB-SubCell"/>
</dbReference>
<comment type="similarity">
    <text evidence="2 9">Belongs to the major facilitator superfamily. Sugar transporter (TC 2.A.1.1) family.</text>
</comment>
<dbReference type="InterPro" id="IPR050549">
    <property type="entry name" value="MFS_Trehalose_Transporter"/>
</dbReference>
<dbReference type="PROSITE" id="PS50850">
    <property type="entry name" value="MFS"/>
    <property type="match status" value="1"/>
</dbReference>
<protein>
    <submittedName>
        <fullName evidence="13">Sugar transporter ERD6-like 7</fullName>
    </submittedName>
</protein>
<comment type="similarity">
    <text evidence="8">Belongs to the major facilitator superfamily. Phosphate:H(+) symporter (TC 2.A.1.9) family.</text>
</comment>
<feature type="transmembrane region" description="Helical" evidence="10">
    <location>
        <begin position="276"/>
        <end position="299"/>
    </location>
</feature>
<evidence type="ECO:0000256" key="4">
    <source>
        <dbReference type="ARBA" id="ARBA00022597"/>
    </source>
</evidence>
<evidence type="ECO:0000256" key="6">
    <source>
        <dbReference type="ARBA" id="ARBA00022989"/>
    </source>
</evidence>
<feature type="transmembrane region" description="Helical" evidence="10">
    <location>
        <begin position="108"/>
        <end position="127"/>
    </location>
</feature>
<feature type="transmembrane region" description="Helical" evidence="10">
    <location>
        <begin position="194"/>
        <end position="212"/>
    </location>
</feature>
<dbReference type="Pfam" id="PF00083">
    <property type="entry name" value="Sugar_tr"/>
    <property type="match status" value="1"/>
</dbReference>
<dbReference type="InterPro" id="IPR005829">
    <property type="entry name" value="Sugar_transporter_CS"/>
</dbReference>
<keyword evidence="6 10" id="KW-1133">Transmembrane helix</keyword>
<dbReference type="PANTHER" id="PTHR48021:SF13">
    <property type="entry name" value="SUGAR TRANSPORTER ERD6-LIKE 7"/>
    <property type="match status" value="1"/>
</dbReference>
<evidence type="ECO:0000256" key="2">
    <source>
        <dbReference type="ARBA" id="ARBA00010992"/>
    </source>
</evidence>
<dbReference type="PANTHER" id="PTHR48021">
    <property type="match status" value="1"/>
</dbReference>
<dbReference type="CDD" id="cd17358">
    <property type="entry name" value="MFS_GLUT6_8_Class3_like"/>
    <property type="match status" value="1"/>
</dbReference>
<dbReference type="OrthoDB" id="6133115at2759"/>
<keyword evidence="4" id="KW-0762">Sugar transport</keyword>
<evidence type="ECO:0000256" key="9">
    <source>
        <dbReference type="RuleBase" id="RU003346"/>
    </source>
</evidence>
<accession>A0A6P6WRJ5</accession>
<dbReference type="Gene3D" id="1.20.1250.20">
    <property type="entry name" value="MFS general substrate transporter like domains"/>
    <property type="match status" value="1"/>
</dbReference>
<dbReference type="RefSeq" id="XP_027116172.1">
    <property type="nucleotide sequence ID" value="XM_027260371.2"/>
</dbReference>
<dbReference type="InterPro" id="IPR036259">
    <property type="entry name" value="MFS_trans_sf"/>
</dbReference>
<dbReference type="Proteomes" id="UP001652660">
    <property type="component" value="Chromosome 1e"/>
</dbReference>
<proteinExistence type="inferred from homology"/>
<evidence type="ECO:0000256" key="3">
    <source>
        <dbReference type="ARBA" id="ARBA00022448"/>
    </source>
</evidence>
<sequence>MENRAEEEFRSPLILTDKEDGCYGDEEKTVKSTKEDRWMVYLSTFVAVCGAYEFGCCAGYSSPTQSAIREDLNLSISEYSLFGSILTFGAMIGAITSGPIADFVGRKGAMRLASGFCVAGWLAIYFSKGAVPLDIGRMATGYGMGVFSYVVPVFIAEIAPKDLRGALTTINQFMIVAGVSVSFIIGTLLAWRTLALVGLIPCAVLLLGLFMIPESPRWLAKGGRRREFEVALQKLRGSKADISEEAVEIQDYIETLERLPKAKIVDLFQRRYLRSVTIGVGLMVVQQLGGINGVCFYTSSIFETAGFNPDVGTITYAILQVVITGLGATLVDRAGRKPLLLVSGAGLVIGCLLTGISFYLKVHELALKTVPVLAVTGVLVYIGSFSAGMGAVPWVVMSEIFPINIKGVAGSLATLVNWFGAWLCSYTFNYLMTWSSPGTFILYAAINALGILFVTIVVPETKGRSLEQIQSAINASH</sequence>
<dbReference type="FunFam" id="1.20.1250.20:FF:000043">
    <property type="entry name" value="sugar transporter ERD6-like 6"/>
    <property type="match status" value="1"/>
</dbReference>
<comment type="subcellular location">
    <subcellularLocation>
        <location evidence="1">Membrane</location>
        <topology evidence="1">Multi-pass membrane protein</topology>
    </subcellularLocation>
</comment>
<keyword evidence="7 10" id="KW-0472">Membrane</keyword>
<evidence type="ECO:0000256" key="1">
    <source>
        <dbReference type="ARBA" id="ARBA00004141"/>
    </source>
</evidence>
<reference evidence="12" key="1">
    <citation type="journal article" date="2025" name="Foods">
        <title>Unveiling the Microbial Signatures of Arabica Coffee Cherries: Insights into Ripeness Specific Diversity, Functional Traits, and Implications for Quality and Safety.</title>
        <authorList>
            <consortium name="RefSeq"/>
            <person name="Tenea G.N."/>
            <person name="Cifuentes V."/>
            <person name="Reyes P."/>
            <person name="Cevallos-Vallejos M."/>
        </authorList>
    </citation>
    <scope>NUCLEOTIDE SEQUENCE [LARGE SCALE GENOMIC DNA]</scope>
</reference>
<dbReference type="GeneID" id="113734052"/>
<gene>
    <name evidence="13" type="primary">LOC113734052</name>
</gene>
<dbReference type="InterPro" id="IPR020846">
    <property type="entry name" value="MFS_dom"/>
</dbReference>
<feature type="domain" description="Major facilitator superfamily (MFS) profile" evidence="11">
    <location>
        <begin position="39"/>
        <end position="462"/>
    </location>
</feature>
<evidence type="ECO:0000259" key="11">
    <source>
        <dbReference type="PROSITE" id="PS50850"/>
    </source>
</evidence>
<feature type="transmembrane region" description="Helical" evidence="10">
    <location>
        <begin position="311"/>
        <end position="331"/>
    </location>
</feature>
<name>A0A6P6WRJ5_COFAR</name>
<feature type="transmembrane region" description="Helical" evidence="10">
    <location>
        <begin position="139"/>
        <end position="158"/>
    </location>
</feature>
<evidence type="ECO:0000256" key="7">
    <source>
        <dbReference type="ARBA" id="ARBA00023136"/>
    </source>
</evidence>
<keyword evidence="5 10" id="KW-0812">Transmembrane</keyword>
<evidence type="ECO:0000256" key="10">
    <source>
        <dbReference type="SAM" id="Phobius"/>
    </source>
</evidence>
<feature type="transmembrane region" description="Helical" evidence="10">
    <location>
        <begin position="81"/>
        <end position="101"/>
    </location>
</feature>
<organism evidence="12 13">
    <name type="scientific">Coffea arabica</name>
    <name type="common">Arabian coffee</name>
    <dbReference type="NCBI Taxonomy" id="13443"/>
    <lineage>
        <taxon>Eukaryota</taxon>
        <taxon>Viridiplantae</taxon>
        <taxon>Streptophyta</taxon>
        <taxon>Embryophyta</taxon>
        <taxon>Tracheophyta</taxon>
        <taxon>Spermatophyta</taxon>
        <taxon>Magnoliopsida</taxon>
        <taxon>eudicotyledons</taxon>
        <taxon>Gunneridae</taxon>
        <taxon>Pentapetalae</taxon>
        <taxon>asterids</taxon>
        <taxon>lamiids</taxon>
        <taxon>Gentianales</taxon>
        <taxon>Rubiaceae</taxon>
        <taxon>Ixoroideae</taxon>
        <taxon>Gardenieae complex</taxon>
        <taxon>Bertiereae - Coffeeae clade</taxon>
        <taxon>Coffeeae</taxon>
        <taxon>Coffea</taxon>
    </lineage>
</organism>
<dbReference type="NCBIfam" id="TIGR00879">
    <property type="entry name" value="SP"/>
    <property type="match status" value="1"/>
</dbReference>
<feature type="transmembrane region" description="Helical" evidence="10">
    <location>
        <begin position="38"/>
        <end position="61"/>
    </location>
</feature>
<dbReference type="PROSITE" id="PS00216">
    <property type="entry name" value="SUGAR_TRANSPORT_1"/>
    <property type="match status" value="2"/>
</dbReference>
<reference evidence="13" key="2">
    <citation type="submission" date="2025-08" db="UniProtKB">
        <authorList>
            <consortium name="RefSeq"/>
        </authorList>
    </citation>
    <scope>IDENTIFICATION</scope>
    <source>
        <tissue evidence="13">Leaves</tissue>
    </source>
</reference>
<dbReference type="PRINTS" id="PR00171">
    <property type="entry name" value="SUGRTRNSPORT"/>
</dbReference>
<dbReference type="InterPro" id="IPR044775">
    <property type="entry name" value="MFS_ERD6/Tret1-like"/>
</dbReference>
<dbReference type="SUPFAM" id="SSF103473">
    <property type="entry name" value="MFS general substrate transporter"/>
    <property type="match status" value="1"/>
</dbReference>
<keyword evidence="3 9" id="KW-0813">Transport</keyword>
<feature type="transmembrane region" description="Helical" evidence="10">
    <location>
        <begin position="408"/>
        <end position="428"/>
    </location>
</feature>